<dbReference type="EMBL" id="JAGMUV010000005">
    <property type="protein sequence ID" value="KAH7157033.1"/>
    <property type="molecule type" value="Genomic_DNA"/>
</dbReference>
<dbReference type="Proteomes" id="UP000738349">
    <property type="component" value="Unassembled WGS sequence"/>
</dbReference>
<evidence type="ECO:0000256" key="1">
    <source>
        <dbReference type="SAM" id="MobiDB-lite"/>
    </source>
</evidence>
<comment type="caution">
    <text evidence="2">The sequence shown here is derived from an EMBL/GenBank/DDBJ whole genome shotgun (WGS) entry which is preliminary data.</text>
</comment>
<feature type="region of interest" description="Disordered" evidence="1">
    <location>
        <begin position="1"/>
        <end position="60"/>
    </location>
</feature>
<feature type="compositionally biased region" description="Basic and acidic residues" evidence="1">
    <location>
        <begin position="10"/>
        <end position="45"/>
    </location>
</feature>
<reference evidence="2" key="1">
    <citation type="journal article" date="2021" name="Nat. Commun.">
        <title>Genetic determinants of endophytism in the Arabidopsis root mycobiome.</title>
        <authorList>
            <person name="Mesny F."/>
            <person name="Miyauchi S."/>
            <person name="Thiergart T."/>
            <person name="Pickel B."/>
            <person name="Atanasova L."/>
            <person name="Karlsson M."/>
            <person name="Huettel B."/>
            <person name="Barry K.W."/>
            <person name="Haridas S."/>
            <person name="Chen C."/>
            <person name="Bauer D."/>
            <person name="Andreopoulos W."/>
            <person name="Pangilinan J."/>
            <person name="LaButti K."/>
            <person name="Riley R."/>
            <person name="Lipzen A."/>
            <person name="Clum A."/>
            <person name="Drula E."/>
            <person name="Henrissat B."/>
            <person name="Kohler A."/>
            <person name="Grigoriev I.V."/>
            <person name="Martin F.M."/>
            <person name="Hacquard S."/>
        </authorList>
    </citation>
    <scope>NUCLEOTIDE SEQUENCE</scope>
    <source>
        <strain evidence="2">MPI-CAGE-AT-0147</strain>
    </source>
</reference>
<feature type="region of interest" description="Disordered" evidence="1">
    <location>
        <begin position="211"/>
        <end position="230"/>
    </location>
</feature>
<dbReference type="AlphaFoldDB" id="A0A9P9FBM2"/>
<name>A0A9P9FBM2_9HYPO</name>
<sequence length="259" mass="28248">MHARGGADGGWKDGASRRDGWMGERRGQERARESLDHPDTKHPEPDSGLPEYFAPSIDGSSSGMPFPHPLPVARFTWVATTLVVANKKETGGTARPRGFHTTHLALTYQHKIVKTLASTKGEARGMRAALTGTREDQTSSQFPRGWDLARWAMGGFGPHHHPSVVAQPGHIFQRYACLGQNPWVVARFSPFNRVVFWCCLRCVSSQEQSGTTPEHIDAPALPPSPPSGLEGCVPMPPPPIGRRPLNLCAVAKGCVLRVR</sequence>
<evidence type="ECO:0000313" key="2">
    <source>
        <dbReference type="EMBL" id="KAH7157033.1"/>
    </source>
</evidence>
<accession>A0A9P9FBM2</accession>
<keyword evidence="3" id="KW-1185">Reference proteome</keyword>
<protein>
    <submittedName>
        <fullName evidence="2">Uncharacterized protein</fullName>
    </submittedName>
</protein>
<gene>
    <name evidence="2" type="ORF">EDB81DRAFT_411060</name>
</gene>
<proteinExistence type="predicted"/>
<evidence type="ECO:0000313" key="3">
    <source>
        <dbReference type="Proteomes" id="UP000738349"/>
    </source>
</evidence>
<organism evidence="2 3">
    <name type="scientific">Dactylonectria macrodidyma</name>
    <dbReference type="NCBI Taxonomy" id="307937"/>
    <lineage>
        <taxon>Eukaryota</taxon>
        <taxon>Fungi</taxon>
        <taxon>Dikarya</taxon>
        <taxon>Ascomycota</taxon>
        <taxon>Pezizomycotina</taxon>
        <taxon>Sordariomycetes</taxon>
        <taxon>Hypocreomycetidae</taxon>
        <taxon>Hypocreales</taxon>
        <taxon>Nectriaceae</taxon>
        <taxon>Dactylonectria</taxon>
    </lineage>
</organism>